<keyword evidence="2" id="KW-0442">Lipid degradation</keyword>
<dbReference type="InterPro" id="IPR029058">
    <property type="entry name" value="AB_hydrolase_fold"/>
</dbReference>
<dbReference type="PANTHER" id="PTHR10272">
    <property type="entry name" value="PLATELET-ACTIVATING FACTOR ACETYLHYDROLASE"/>
    <property type="match status" value="1"/>
</dbReference>
<accession>A0ABW4X479</accession>
<reference evidence="5" key="1">
    <citation type="journal article" date="2019" name="Int. J. Syst. Evol. Microbiol.">
        <title>The Global Catalogue of Microorganisms (GCM) 10K type strain sequencing project: providing services to taxonomists for standard genome sequencing and annotation.</title>
        <authorList>
            <consortium name="The Broad Institute Genomics Platform"/>
            <consortium name="The Broad Institute Genome Sequencing Center for Infectious Disease"/>
            <person name="Wu L."/>
            <person name="Ma J."/>
        </authorList>
    </citation>
    <scope>NUCLEOTIDE SEQUENCE [LARGE SCALE GENOMIC DNA]</scope>
    <source>
        <strain evidence="5">JCM 16545</strain>
    </source>
</reference>
<name>A0ABW4X479_9BACT</name>
<dbReference type="GO" id="GO:0016787">
    <property type="term" value="F:hydrolase activity"/>
    <property type="evidence" value="ECO:0007669"/>
    <property type="project" value="UniProtKB-KW"/>
</dbReference>
<gene>
    <name evidence="4" type="ORF">ACFSKU_21445</name>
</gene>
<dbReference type="Proteomes" id="UP001597369">
    <property type="component" value="Unassembled WGS sequence"/>
</dbReference>
<dbReference type="Gene3D" id="3.40.50.1820">
    <property type="entry name" value="alpha/beta hydrolase"/>
    <property type="match status" value="1"/>
</dbReference>
<evidence type="ECO:0000256" key="3">
    <source>
        <dbReference type="ARBA" id="ARBA00023098"/>
    </source>
</evidence>
<comment type="caution">
    <text evidence="4">The sequence shown here is derived from an EMBL/GenBank/DDBJ whole genome shotgun (WGS) entry which is preliminary data.</text>
</comment>
<proteinExistence type="predicted"/>
<dbReference type="EMBL" id="JBHUHV010000060">
    <property type="protein sequence ID" value="MFD2069461.1"/>
    <property type="molecule type" value="Genomic_DNA"/>
</dbReference>
<dbReference type="Pfam" id="PF03403">
    <property type="entry name" value="PAF-AH_p_II"/>
    <property type="match status" value="1"/>
</dbReference>
<evidence type="ECO:0000256" key="1">
    <source>
        <dbReference type="ARBA" id="ARBA00022801"/>
    </source>
</evidence>
<keyword evidence="1 4" id="KW-0378">Hydrolase</keyword>
<dbReference type="RefSeq" id="WP_377470777.1">
    <property type="nucleotide sequence ID" value="NZ_JBHUHV010000060.1"/>
</dbReference>
<dbReference type="PANTHER" id="PTHR10272:SF0">
    <property type="entry name" value="PLATELET-ACTIVATING FACTOR ACETYLHYDROLASE"/>
    <property type="match status" value="1"/>
</dbReference>
<evidence type="ECO:0000256" key="2">
    <source>
        <dbReference type="ARBA" id="ARBA00022963"/>
    </source>
</evidence>
<keyword evidence="5" id="KW-1185">Reference proteome</keyword>
<protein>
    <submittedName>
        <fullName evidence="4">Alpha/beta hydrolase family protein</fullName>
    </submittedName>
</protein>
<evidence type="ECO:0000313" key="4">
    <source>
        <dbReference type="EMBL" id="MFD2069461.1"/>
    </source>
</evidence>
<sequence length="394" mass="43835">MMKLSSNMILFLLTVVLVLLAFVHKELLRDKFVIPAPTGAYRVGYQERVLMDSARVASTSSSGYRNLIVSLYYPTTECEGESVSYLSPESPVVHNLAQVLGLPEKSLKHIAEGKTHSYLNAPVADVDELPVVLFSHSINGMRGQNTYLVEELASHGYLVASIEHDGYSIGSVFPDGVVGDFLKHDVLQDVSAGGEIIDLWSEDQLFVYEQLQQLNNKGKLFSRQINLGKAGLVGHAFGGAASFNTVTVSDVFESAVNLDGFYFGENYTKGTYKPLLEIRAEPRPAEEMKPRQLEQVGMSRQEYQTMMFDEWNRRINYYAKGVIYRYALHGAKHLSFTDLVLAVPFKRLLLGDCKYYHNETRVLVKAFFDHTLKGASFGLIGSSSLAEPIHAVSA</sequence>
<dbReference type="SUPFAM" id="SSF53474">
    <property type="entry name" value="alpha/beta-Hydrolases"/>
    <property type="match status" value="1"/>
</dbReference>
<evidence type="ECO:0000313" key="5">
    <source>
        <dbReference type="Proteomes" id="UP001597369"/>
    </source>
</evidence>
<organism evidence="4 5">
    <name type="scientific">Pontibacter silvestris</name>
    <dbReference type="NCBI Taxonomy" id="2305183"/>
    <lineage>
        <taxon>Bacteria</taxon>
        <taxon>Pseudomonadati</taxon>
        <taxon>Bacteroidota</taxon>
        <taxon>Cytophagia</taxon>
        <taxon>Cytophagales</taxon>
        <taxon>Hymenobacteraceae</taxon>
        <taxon>Pontibacter</taxon>
    </lineage>
</organism>
<keyword evidence="3" id="KW-0443">Lipid metabolism</keyword>